<dbReference type="PANTHER" id="PTHR47591:SF1">
    <property type="entry name" value="ZINC FINGER PROTEIN ZAT2-RELATED"/>
    <property type="match status" value="1"/>
</dbReference>
<dbReference type="Proteomes" id="UP000244336">
    <property type="component" value="Chromosome 4"/>
</dbReference>
<evidence type="ECO:0000313" key="6">
    <source>
        <dbReference type="Proteomes" id="UP000244336"/>
    </source>
</evidence>
<dbReference type="PROSITE" id="PS50157">
    <property type="entry name" value="ZINC_FINGER_C2H2_2"/>
    <property type="match status" value="2"/>
</dbReference>
<keyword evidence="6" id="KW-1185">Reference proteome</keyword>
<keyword evidence="1" id="KW-0862">Zinc</keyword>
<feature type="region of interest" description="Disordered" evidence="2">
    <location>
        <begin position="341"/>
        <end position="375"/>
    </location>
</feature>
<evidence type="ECO:0000256" key="1">
    <source>
        <dbReference type="PROSITE-ProRule" id="PRU00042"/>
    </source>
</evidence>
<dbReference type="AlphaFoldDB" id="A0A2T7DZS0"/>
<keyword evidence="1" id="KW-0479">Metal-binding</keyword>
<gene>
    <name evidence="5" type="ORF">GQ55_4G242000</name>
</gene>
<feature type="region of interest" description="Disordered" evidence="2">
    <location>
        <begin position="392"/>
        <end position="429"/>
    </location>
</feature>
<dbReference type="GO" id="GO:0008270">
    <property type="term" value="F:zinc ion binding"/>
    <property type="evidence" value="ECO:0007669"/>
    <property type="project" value="UniProtKB-KW"/>
</dbReference>
<feature type="signal peptide" evidence="3">
    <location>
        <begin position="1"/>
        <end position="18"/>
    </location>
</feature>
<proteinExistence type="predicted"/>
<evidence type="ECO:0000313" key="5">
    <source>
        <dbReference type="EMBL" id="PUZ61078.1"/>
    </source>
</evidence>
<feature type="region of interest" description="Disordered" evidence="2">
    <location>
        <begin position="144"/>
        <end position="195"/>
    </location>
</feature>
<evidence type="ECO:0000256" key="3">
    <source>
        <dbReference type="SAM" id="SignalP"/>
    </source>
</evidence>
<sequence>MSKGSLLCSLVLLQVCIAQLSLVSGSQLTGGQIGGNLLCQDPIRRAWLMSSHGRDEFEGHSADFIFDEELADEGVDTSDDRGVLVAVGEAGAEEEEGLLPSDGDDEGGDNSGGTKDSSGSGGDVECPECGKFFKSDKSMFGHLRSHPNKGYKGATPPVKKLKLSPETAATAATSSSSSSQGIDRPPAQHSGRDPQLTPLEILCAHGILTLKYKDNKQATQVLPPPPSLGKLDAIGQAEGGIRGSATGYAAAKIKGNIDGNVGNYDEHSGSFVKIPKKRRNMPKEVSEAHRKKAKFVPTLKEKRPYICKHCKAEFFMHQALGGHMAGHHKEKVVPALDDSSLRAHQSMAAESQNAKEQVGGGDEDDNSWHGNDLSPPRGQFSIVLDVPWQCGQASGGQMRQHSKRNDGLSSPPVVPVATPTPTDDGDGRRLFDIDLNVKVPEQE</sequence>
<dbReference type="SUPFAM" id="SSF57667">
    <property type="entry name" value="beta-beta-alpha zinc fingers"/>
    <property type="match status" value="1"/>
</dbReference>
<feature type="chain" id="PRO_5015768077" description="C2H2-type domain-containing protein" evidence="3">
    <location>
        <begin position="19"/>
        <end position="443"/>
    </location>
</feature>
<dbReference type="Pfam" id="PF13912">
    <property type="entry name" value="zf-C2H2_6"/>
    <property type="match status" value="2"/>
</dbReference>
<dbReference type="SMART" id="SM00355">
    <property type="entry name" value="ZnF_C2H2"/>
    <property type="match status" value="2"/>
</dbReference>
<dbReference type="OrthoDB" id="6077919at2759"/>
<dbReference type="EMBL" id="CM009752">
    <property type="protein sequence ID" value="PUZ61078.1"/>
    <property type="molecule type" value="Genomic_DNA"/>
</dbReference>
<dbReference type="STRING" id="1504633.A0A2T7DZS0"/>
<feature type="region of interest" description="Disordered" evidence="2">
    <location>
        <begin position="89"/>
        <end position="125"/>
    </location>
</feature>
<feature type="domain" description="C2H2-type" evidence="4">
    <location>
        <begin position="305"/>
        <end position="332"/>
    </location>
</feature>
<feature type="compositionally biased region" description="Low complexity" evidence="2">
    <location>
        <begin position="167"/>
        <end position="179"/>
    </location>
</feature>
<keyword evidence="3" id="KW-0732">Signal</keyword>
<dbReference type="Gramene" id="PUZ61078">
    <property type="protein sequence ID" value="PUZ61078"/>
    <property type="gene ID" value="GQ55_4G242000"/>
</dbReference>
<protein>
    <recommendedName>
        <fullName evidence="4">C2H2-type domain-containing protein</fullName>
    </recommendedName>
</protein>
<dbReference type="InterPro" id="IPR013087">
    <property type="entry name" value="Znf_C2H2_type"/>
</dbReference>
<organism evidence="5 6">
    <name type="scientific">Panicum hallii var. hallii</name>
    <dbReference type="NCBI Taxonomy" id="1504633"/>
    <lineage>
        <taxon>Eukaryota</taxon>
        <taxon>Viridiplantae</taxon>
        <taxon>Streptophyta</taxon>
        <taxon>Embryophyta</taxon>
        <taxon>Tracheophyta</taxon>
        <taxon>Spermatophyta</taxon>
        <taxon>Magnoliopsida</taxon>
        <taxon>Liliopsida</taxon>
        <taxon>Poales</taxon>
        <taxon>Poaceae</taxon>
        <taxon>PACMAD clade</taxon>
        <taxon>Panicoideae</taxon>
        <taxon>Panicodae</taxon>
        <taxon>Paniceae</taxon>
        <taxon>Panicinae</taxon>
        <taxon>Panicum</taxon>
        <taxon>Panicum sect. Panicum</taxon>
    </lineage>
</organism>
<reference evidence="5 6" key="1">
    <citation type="submission" date="2018-04" db="EMBL/GenBank/DDBJ databases">
        <title>WGS assembly of Panicum hallii var. hallii HAL2.</title>
        <authorList>
            <person name="Lovell J."/>
            <person name="Jenkins J."/>
            <person name="Lowry D."/>
            <person name="Mamidi S."/>
            <person name="Sreedasyam A."/>
            <person name="Weng X."/>
            <person name="Barry K."/>
            <person name="Bonette J."/>
            <person name="Campitelli B."/>
            <person name="Daum C."/>
            <person name="Gordon S."/>
            <person name="Gould B."/>
            <person name="Lipzen A."/>
            <person name="MacQueen A."/>
            <person name="Palacio-Mejia J."/>
            <person name="Plott C."/>
            <person name="Shakirov E."/>
            <person name="Shu S."/>
            <person name="Yoshinaga Y."/>
            <person name="Zane M."/>
            <person name="Rokhsar D."/>
            <person name="Grimwood J."/>
            <person name="Schmutz J."/>
            <person name="Juenger T."/>
        </authorList>
    </citation>
    <scope>NUCLEOTIDE SEQUENCE [LARGE SCALE GENOMIC DNA]</scope>
    <source>
        <strain evidence="6">cv. HAL2</strain>
    </source>
</reference>
<dbReference type="PANTHER" id="PTHR47591">
    <property type="entry name" value="ZINC FINGER PROTEIN ZAT2-RELATED"/>
    <property type="match status" value="1"/>
</dbReference>
<dbReference type="PROSITE" id="PS00028">
    <property type="entry name" value="ZINC_FINGER_C2H2_1"/>
    <property type="match status" value="2"/>
</dbReference>
<dbReference type="InterPro" id="IPR036236">
    <property type="entry name" value="Znf_C2H2_sf"/>
</dbReference>
<feature type="domain" description="C2H2-type" evidence="4">
    <location>
        <begin position="124"/>
        <end position="151"/>
    </location>
</feature>
<evidence type="ECO:0000256" key="2">
    <source>
        <dbReference type="SAM" id="MobiDB-lite"/>
    </source>
</evidence>
<accession>A0A2T7DZS0</accession>
<name>A0A2T7DZS0_9POAL</name>
<evidence type="ECO:0000259" key="4">
    <source>
        <dbReference type="PROSITE" id="PS50157"/>
    </source>
</evidence>
<keyword evidence="1" id="KW-0863">Zinc-finger</keyword>
<feature type="compositionally biased region" description="Acidic residues" evidence="2">
    <location>
        <begin position="91"/>
        <end position="108"/>
    </location>
</feature>